<reference evidence="1 2" key="2">
    <citation type="journal article" date="2015" name="Antonie Van Leeuwenhoek">
        <title>Thioclava indica sp. nov., isolated from surface seawater of the Indian Ocean.</title>
        <authorList>
            <person name="Liu Y."/>
            <person name="Lai Q."/>
            <person name="Du J."/>
            <person name="Xu H."/>
            <person name="Jiang L."/>
            <person name="Shao Z."/>
        </authorList>
    </citation>
    <scope>NUCLEOTIDE SEQUENCE [LARGE SCALE GENOMIC DNA]</scope>
    <source>
        <strain evidence="1 2">13D2W-2</strain>
    </source>
</reference>
<dbReference type="OrthoDB" id="7625707at2"/>
<dbReference type="Proteomes" id="UP000028607">
    <property type="component" value="Unassembled WGS sequence"/>
</dbReference>
<name>A0A085U0A5_9RHOB</name>
<evidence type="ECO:0008006" key="3">
    <source>
        <dbReference type="Google" id="ProtNLM"/>
    </source>
</evidence>
<dbReference type="Pfam" id="PF09898">
    <property type="entry name" value="DUF2125"/>
    <property type="match status" value="1"/>
</dbReference>
<gene>
    <name evidence="1" type="ORF">DW2_03799</name>
</gene>
<dbReference type="InterPro" id="IPR018666">
    <property type="entry name" value="DUF2125"/>
</dbReference>
<keyword evidence="2" id="KW-1185">Reference proteome</keyword>
<dbReference type="PATRIC" id="fig|1317124.6.peg.770"/>
<dbReference type="EMBL" id="AQRC01000002">
    <property type="protein sequence ID" value="KFE36402.1"/>
    <property type="molecule type" value="Genomic_DNA"/>
</dbReference>
<dbReference type="RefSeq" id="WP_038143919.1">
    <property type="nucleotide sequence ID" value="NZ_AQRC01000002.1"/>
</dbReference>
<protein>
    <recommendedName>
        <fullName evidence="3">DUF2125 domain-containing protein</fullName>
    </recommendedName>
</protein>
<proteinExistence type="predicted"/>
<dbReference type="AlphaFoldDB" id="A0A085U0A5"/>
<reference evidence="2" key="1">
    <citation type="submission" date="2013-04" db="EMBL/GenBank/DDBJ databases">
        <title>Thioclava sp. 13D2W-2 Genome Sequencing.</title>
        <authorList>
            <person name="Lai Q."/>
            <person name="Li G."/>
            <person name="Shao Z."/>
        </authorList>
    </citation>
    <scope>NUCLEOTIDE SEQUENCE [LARGE SCALE GENOMIC DNA]</scope>
    <source>
        <strain evidence="2">13D2W-2</strain>
    </source>
</reference>
<sequence length="351" mass="37468">MRKLIWLVVILTLAYGGYWFMGARKIEAGAQAMVSQARSEGWGDAKSVSLAGFPSRFDLTFDEPQLTGGDGLWHWQAPFAQLFALGYRPNEVIAYLPSGQELDIGDRSYRLDLADMRASARVSYSPALPLEDAVAVLSKPVLIPKTGSTPEVSADQIRLAISREDKAQGALGSSASASDLVMPGAAYRLGAEAVNLTLPPEIAQDLETKAGLPTTLARLHFDAVTGLQAPITRAALQRGLPGVMTFSLSDLSLSWGGNDLSAKGDLRIDASGYPEGTIEIRSASWRKWVEVAQKLGLIGQDEVKVVTSVGTMLAAQDPGNAVTVPLIFQNGMMRLGPIPLGAAPQLPVQRQ</sequence>
<evidence type="ECO:0000313" key="2">
    <source>
        <dbReference type="Proteomes" id="UP000028607"/>
    </source>
</evidence>
<dbReference type="eggNOG" id="COG4093">
    <property type="taxonomic scope" value="Bacteria"/>
</dbReference>
<accession>A0A085U0A5</accession>
<organism evidence="1 2">
    <name type="scientific">Thioclava atlantica</name>
    <dbReference type="NCBI Taxonomy" id="1317124"/>
    <lineage>
        <taxon>Bacteria</taxon>
        <taxon>Pseudomonadati</taxon>
        <taxon>Pseudomonadota</taxon>
        <taxon>Alphaproteobacteria</taxon>
        <taxon>Rhodobacterales</taxon>
        <taxon>Paracoccaceae</taxon>
        <taxon>Thioclava</taxon>
    </lineage>
</organism>
<comment type="caution">
    <text evidence="1">The sequence shown here is derived from an EMBL/GenBank/DDBJ whole genome shotgun (WGS) entry which is preliminary data.</text>
</comment>
<evidence type="ECO:0000313" key="1">
    <source>
        <dbReference type="EMBL" id="KFE36402.1"/>
    </source>
</evidence>
<dbReference type="STRING" id="1317124.DW2_03799"/>